<evidence type="ECO:0000256" key="1">
    <source>
        <dbReference type="SAM" id="MobiDB-lite"/>
    </source>
</evidence>
<evidence type="ECO:0000259" key="2">
    <source>
        <dbReference type="Pfam" id="PF07995"/>
    </source>
</evidence>
<dbReference type="EMBL" id="JAHKRT010000002">
    <property type="protein sequence ID" value="MBU3077412.1"/>
    <property type="molecule type" value="Genomic_DNA"/>
</dbReference>
<dbReference type="Pfam" id="PF07995">
    <property type="entry name" value="GSDH"/>
    <property type="match status" value="1"/>
</dbReference>
<organism evidence="3 4">
    <name type="scientific">Sphingomonas quercus</name>
    <dbReference type="NCBI Taxonomy" id="2842451"/>
    <lineage>
        <taxon>Bacteria</taxon>
        <taxon>Pseudomonadati</taxon>
        <taxon>Pseudomonadota</taxon>
        <taxon>Alphaproteobacteria</taxon>
        <taxon>Sphingomonadales</taxon>
        <taxon>Sphingomonadaceae</taxon>
        <taxon>Sphingomonas</taxon>
    </lineage>
</organism>
<dbReference type="PANTHER" id="PTHR19328:SF75">
    <property type="entry name" value="ALDOSE SUGAR DEHYDROGENASE YLII"/>
    <property type="match status" value="1"/>
</dbReference>
<feature type="compositionally biased region" description="Low complexity" evidence="1">
    <location>
        <begin position="74"/>
        <end position="90"/>
    </location>
</feature>
<evidence type="ECO:0000313" key="3">
    <source>
        <dbReference type="EMBL" id="MBU3077412.1"/>
    </source>
</evidence>
<dbReference type="Proteomes" id="UP000776276">
    <property type="component" value="Unassembled WGS sequence"/>
</dbReference>
<gene>
    <name evidence="3" type="ORF">KOF26_05975</name>
</gene>
<accession>A0ABS6BHW5</accession>
<proteinExistence type="predicted"/>
<dbReference type="RefSeq" id="WP_216321591.1">
    <property type="nucleotide sequence ID" value="NZ_JAHKRT010000002.1"/>
</dbReference>
<name>A0ABS6BHW5_9SPHN</name>
<sequence>MAQLDPFPAGPGHDVVAKACVQCHDASMVTAQHQNAQQWSDTVQQMIANGAQVPPDQLGTVVAYLAAHFGTGEAPGAAPAARGPAAPAPRSKNDPPVYAPIQWRHEEGRPIETRWPEKQDNKPEFPEQTRAPYHASVAYKATLVTNKLARPWALQFLPDGRMLVGQRTGQMVIVDKAGAISPPLKGVPEVVWEGGQGGLLDIAFDPGFATSHRMFFTYDEPAGPQTGIGKDGAQSRIVVGRATLDAAAGALRDVQVIFRSLPAISVNLYPTKQGSRIAIDRQGYLYVTIGNRDSTRLQPPPWLVAQSLETHLGKIIRITADGKPAPGNPFIGKPDALPEIWATGTRSQEGLAFDARGQLWETEHGPRGGDELNLIERGKNYGWPIVTHGVDYPGWLVNMGVTHHSGMEDPRYYWDPVIGPSGLVFYEGKLFPQWRGSLFVGGLRGNLLDRLTISADNRIIAEEPLLTDLHARIRDVRVGPDGALYVLTDVDSLYRITPA</sequence>
<dbReference type="InterPro" id="IPR012938">
    <property type="entry name" value="Glc/Sorbosone_DH"/>
</dbReference>
<feature type="domain" description="Glucose/Sorbosone dehydrogenase" evidence="2">
    <location>
        <begin position="148"/>
        <end position="490"/>
    </location>
</feature>
<evidence type="ECO:0000313" key="4">
    <source>
        <dbReference type="Proteomes" id="UP000776276"/>
    </source>
</evidence>
<protein>
    <submittedName>
        <fullName evidence="3">PQQ-dependent sugar dehydrogenase</fullName>
    </submittedName>
</protein>
<comment type="caution">
    <text evidence="3">The sequence shown here is derived from an EMBL/GenBank/DDBJ whole genome shotgun (WGS) entry which is preliminary data.</text>
</comment>
<keyword evidence="4" id="KW-1185">Reference proteome</keyword>
<dbReference type="PANTHER" id="PTHR19328">
    <property type="entry name" value="HEDGEHOG-INTERACTING PROTEIN"/>
    <property type="match status" value="1"/>
</dbReference>
<feature type="region of interest" description="Disordered" evidence="1">
    <location>
        <begin position="74"/>
        <end position="95"/>
    </location>
</feature>
<reference evidence="3 4" key="1">
    <citation type="submission" date="2021-06" db="EMBL/GenBank/DDBJ databases">
        <title>Sphingomonas sp. XMGL2, whole genome shotgun sequencing project.</title>
        <authorList>
            <person name="Zhao G."/>
            <person name="Shen L."/>
        </authorList>
    </citation>
    <scope>NUCLEOTIDE SEQUENCE [LARGE SCALE GENOMIC DNA]</scope>
    <source>
        <strain evidence="3 4">XMGL2</strain>
    </source>
</reference>